<evidence type="ECO:0000313" key="1">
    <source>
        <dbReference type="EMBL" id="SQB59935.1"/>
    </source>
</evidence>
<evidence type="ECO:0000313" key="2">
    <source>
        <dbReference type="EMBL" id="SQB60549.1"/>
    </source>
</evidence>
<protein>
    <submittedName>
        <fullName evidence="1">Uncharacterized protein</fullName>
    </submittedName>
</protein>
<dbReference type="RefSeq" id="WP_010889929.1">
    <property type="nucleotide sequence ID" value="NC_001388.1"/>
</dbReference>
<organism evidence="1 3">
    <name type="scientific">Clostridium perfringens</name>
    <dbReference type="NCBI Taxonomy" id="1502"/>
    <lineage>
        <taxon>Bacteria</taxon>
        <taxon>Bacillati</taxon>
        <taxon>Bacillota</taxon>
        <taxon>Clostridia</taxon>
        <taxon>Eubacteriales</taxon>
        <taxon>Clostridiaceae</taxon>
        <taxon>Clostridium</taxon>
    </lineage>
</organism>
<dbReference type="AlphaFoldDB" id="A0A2X2YHD6"/>
<accession>A0A2X2YHD6</accession>
<evidence type="ECO:0000313" key="3">
    <source>
        <dbReference type="Proteomes" id="UP000249986"/>
    </source>
</evidence>
<dbReference type="SMR" id="A0A2X2YHD6"/>
<dbReference type="EMBL" id="UAWG01000010">
    <property type="protein sequence ID" value="SQB59935.1"/>
    <property type="molecule type" value="Genomic_DNA"/>
</dbReference>
<dbReference type="Proteomes" id="UP000249986">
    <property type="component" value="Unassembled WGS sequence"/>
</dbReference>
<reference evidence="1 3" key="1">
    <citation type="submission" date="2018-06" db="EMBL/GenBank/DDBJ databases">
        <authorList>
            <consortium name="Pathogen Informatics"/>
            <person name="Doyle S."/>
        </authorList>
    </citation>
    <scope>NUCLEOTIDE SEQUENCE [LARGE SCALE GENOMIC DNA]</scope>
    <source>
        <strain evidence="1 3">NCTC10719</strain>
    </source>
</reference>
<sequence>MIWSKLSSSINYYINKRIWGEELLKENILLLNQYIEDAFILEDGIYKYLDKKTYEYIDLSEEDMKKIEEAFIERLEKKRKVNKDKENFKNHMIMITEYLENEKSKEKSNVIELKNYRK</sequence>
<dbReference type="EMBL" id="UAWG01000013">
    <property type="protein sequence ID" value="SQB60549.1"/>
    <property type="molecule type" value="Genomic_DNA"/>
</dbReference>
<gene>
    <name evidence="1" type="ORF">NCTC10719_01478</name>
    <name evidence="2" type="ORF">NCTC10719_02187</name>
</gene>
<proteinExistence type="predicted"/>
<name>A0A2X2YHD6_CLOPF</name>